<sequence length="40" mass="4736">MPKYIKSSFSIRTNDTLLFLFEKDKELSIRAHARFTFGLL</sequence>
<accession>A0A316H325</accession>
<comment type="caution">
    <text evidence="1">The sequence shown here is derived from an EMBL/GenBank/DDBJ whole genome shotgun (WGS) entry which is preliminary data.</text>
</comment>
<name>A0A316H325_9SPHI</name>
<protein>
    <submittedName>
        <fullName evidence="1">Uncharacterized protein</fullName>
    </submittedName>
</protein>
<dbReference type="AlphaFoldDB" id="A0A316H325"/>
<gene>
    <name evidence="1" type="ORF">LX99_04196</name>
</gene>
<dbReference type="EMBL" id="QGHA01000010">
    <property type="protein sequence ID" value="PWK73810.1"/>
    <property type="molecule type" value="Genomic_DNA"/>
</dbReference>
<keyword evidence="2" id="KW-1185">Reference proteome</keyword>
<organism evidence="1 2">
    <name type="scientific">Mucilaginibacter oryzae</name>
    <dbReference type="NCBI Taxonomy" id="468058"/>
    <lineage>
        <taxon>Bacteria</taxon>
        <taxon>Pseudomonadati</taxon>
        <taxon>Bacteroidota</taxon>
        <taxon>Sphingobacteriia</taxon>
        <taxon>Sphingobacteriales</taxon>
        <taxon>Sphingobacteriaceae</taxon>
        <taxon>Mucilaginibacter</taxon>
    </lineage>
</organism>
<evidence type="ECO:0000313" key="1">
    <source>
        <dbReference type="EMBL" id="PWK73810.1"/>
    </source>
</evidence>
<evidence type="ECO:0000313" key="2">
    <source>
        <dbReference type="Proteomes" id="UP000245678"/>
    </source>
</evidence>
<dbReference type="Proteomes" id="UP000245678">
    <property type="component" value="Unassembled WGS sequence"/>
</dbReference>
<proteinExistence type="predicted"/>
<reference evidence="1 2" key="1">
    <citation type="submission" date="2018-05" db="EMBL/GenBank/DDBJ databases">
        <title>Genomic Encyclopedia of Archaeal and Bacterial Type Strains, Phase II (KMG-II): from individual species to whole genera.</title>
        <authorList>
            <person name="Goeker M."/>
        </authorList>
    </citation>
    <scope>NUCLEOTIDE SEQUENCE [LARGE SCALE GENOMIC DNA]</scope>
    <source>
        <strain evidence="1 2">DSM 19975</strain>
    </source>
</reference>